<evidence type="ECO:0000313" key="7">
    <source>
        <dbReference type="Proteomes" id="UP000217199"/>
    </source>
</evidence>
<feature type="compositionally biased region" description="Basic and acidic residues" evidence="3">
    <location>
        <begin position="1"/>
        <end position="22"/>
    </location>
</feature>
<feature type="compositionally biased region" description="Low complexity" evidence="3">
    <location>
        <begin position="385"/>
        <end position="406"/>
    </location>
</feature>
<dbReference type="Proteomes" id="UP000217199">
    <property type="component" value="Unassembled WGS sequence"/>
</dbReference>
<evidence type="ECO:0008006" key="8">
    <source>
        <dbReference type="Google" id="ProtNLM"/>
    </source>
</evidence>
<feature type="compositionally biased region" description="Polar residues" evidence="3">
    <location>
        <begin position="590"/>
        <end position="599"/>
    </location>
</feature>
<feature type="compositionally biased region" description="Low complexity" evidence="3">
    <location>
        <begin position="465"/>
        <end position="492"/>
    </location>
</feature>
<dbReference type="GO" id="GO:0051286">
    <property type="term" value="C:cell tip"/>
    <property type="evidence" value="ECO:0007669"/>
    <property type="project" value="TreeGrafter"/>
</dbReference>
<evidence type="ECO:0000256" key="1">
    <source>
        <dbReference type="ARBA" id="ARBA00022443"/>
    </source>
</evidence>
<dbReference type="PROSITE" id="PS50002">
    <property type="entry name" value="SH3"/>
    <property type="match status" value="1"/>
</dbReference>
<dbReference type="CDD" id="cd17043">
    <property type="entry name" value="RA"/>
    <property type="match status" value="1"/>
</dbReference>
<feature type="compositionally biased region" description="Polar residues" evidence="3">
    <location>
        <begin position="1137"/>
        <end position="1146"/>
    </location>
</feature>
<dbReference type="InterPro" id="IPR029071">
    <property type="entry name" value="Ubiquitin-like_domsf"/>
</dbReference>
<proteinExistence type="predicted"/>
<feature type="compositionally biased region" description="Low complexity" evidence="3">
    <location>
        <begin position="1359"/>
        <end position="1373"/>
    </location>
</feature>
<evidence type="ECO:0000259" key="4">
    <source>
        <dbReference type="PROSITE" id="PS50002"/>
    </source>
</evidence>
<feature type="compositionally biased region" description="Low complexity" evidence="3">
    <location>
        <begin position="1238"/>
        <end position="1249"/>
    </location>
</feature>
<dbReference type="GO" id="GO:0007165">
    <property type="term" value="P:signal transduction"/>
    <property type="evidence" value="ECO:0007669"/>
    <property type="project" value="InterPro"/>
</dbReference>
<gene>
    <name evidence="6" type="ORF">PNOK_0611100</name>
</gene>
<feature type="compositionally biased region" description="Low complexity" evidence="3">
    <location>
        <begin position="626"/>
        <end position="654"/>
    </location>
</feature>
<dbReference type="GO" id="GO:0030950">
    <property type="term" value="P:establishment or maintenance of actin cytoskeleton polarity"/>
    <property type="evidence" value="ECO:0007669"/>
    <property type="project" value="TreeGrafter"/>
</dbReference>
<dbReference type="Gene3D" id="3.10.20.90">
    <property type="entry name" value="Phosphatidylinositol 3-kinase Catalytic Subunit, Chain A, domain 1"/>
    <property type="match status" value="1"/>
</dbReference>
<dbReference type="SUPFAM" id="SSF54236">
    <property type="entry name" value="Ubiquitin-like"/>
    <property type="match status" value="1"/>
</dbReference>
<dbReference type="GO" id="GO:0008104">
    <property type="term" value="P:intracellular protein localization"/>
    <property type="evidence" value="ECO:0007669"/>
    <property type="project" value="TreeGrafter"/>
</dbReference>
<feature type="compositionally biased region" description="Polar residues" evidence="3">
    <location>
        <begin position="612"/>
        <end position="625"/>
    </location>
</feature>
<comment type="caution">
    <text evidence="6">The sequence shown here is derived from an EMBL/GenBank/DDBJ whole genome shotgun (WGS) entry which is preliminary data.</text>
</comment>
<dbReference type="InterPro" id="IPR000159">
    <property type="entry name" value="RA_dom"/>
</dbReference>
<feature type="compositionally biased region" description="Low complexity" evidence="3">
    <location>
        <begin position="25"/>
        <end position="34"/>
    </location>
</feature>
<dbReference type="InParanoid" id="A0A286UDR1"/>
<feature type="compositionally biased region" description="Low complexity" evidence="3">
    <location>
        <begin position="1308"/>
        <end position="1324"/>
    </location>
</feature>
<feature type="compositionally biased region" description="Polar residues" evidence="3">
    <location>
        <begin position="178"/>
        <end position="188"/>
    </location>
</feature>
<feature type="region of interest" description="Disordered" evidence="3">
    <location>
        <begin position="1124"/>
        <end position="1146"/>
    </location>
</feature>
<dbReference type="InterPro" id="IPR053039">
    <property type="entry name" value="Polarity_Bud-Selection_Reg"/>
</dbReference>
<feature type="compositionally biased region" description="Polar residues" evidence="3">
    <location>
        <begin position="1283"/>
        <end position="1307"/>
    </location>
</feature>
<protein>
    <recommendedName>
        <fullName evidence="8">SH3 domain-containing protein</fullName>
    </recommendedName>
</protein>
<accession>A0A286UDR1</accession>
<dbReference type="PANTHER" id="PTHR47775:SF1">
    <property type="entry name" value="BUD SITE SELECTION PROTEIN 14"/>
    <property type="match status" value="1"/>
</dbReference>
<feature type="region of interest" description="Disordered" evidence="3">
    <location>
        <begin position="350"/>
        <end position="654"/>
    </location>
</feature>
<dbReference type="InterPro" id="IPR036028">
    <property type="entry name" value="SH3-like_dom_sf"/>
</dbReference>
<feature type="region of interest" description="Disordered" evidence="3">
    <location>
        <begin position="1222"/>
        <end position="1249"/>
    </location>
</feature>
<dbReference type="OrthoDB" id="15425at2759"/>
<keyword evidence="7" id="KW-1185">Reference proteome</keyword>
<feature type="region of interest" description="Disordered" evidence="3">
    <location>
        <begin position="1283"/>
        <end position="1378"/>
    </location>
</feature>
<sequence length="1553" mass="166588">MQRPRRQDTFDLRDQIHTDDGRGNQQYSQQYSQQHQQYYGVNSEHSVMEDSSDAEGEDSMDVLDNSYGAEVDHDRDLDDDDTIGDYMSDSSSSLSIPNESIDFDLVYSLTNFAATVEGQASVVKGDSLFLMDDKNSYWWLVRVLKTQEVGYIPAENIETPFERLARLNRHRNVDLASATQAELESTNPAAAKSSRNKKRVQLAGGPAPPDSNSSSNGGRNVTFTQTSNVFRYPPAVWNEEDEDKDDESYEYDIEIEVAPVKDTSSFDQNELMLGPDGEIIQMDIDQSIDETSAAVQEMIEDVKMMENSPTSSEPTILRAAPPDPQLQQNVLHSQSSRERLIQEQQDAITQDLSSASNRGPMIDPLEATETKKLSMTPTVARDDPSPTQQSTQPQQQQNVAQPQSAQGSTGPGPLVPSVILQRRQEQLEQEKKRAREEIEAAEEAAARKRQGAKGQGRELGLGPAPSQRQGQPVSQQQNAVAGAGPGQGQQQAPRIDSPQKELVRTASQETRSSVGSGGSSGGAKLRKERSSDRDGEESENGGKEKKKKSGGVFAGLFSRRNKEKGSKTSIENIAAVAASAGDIKQRNSDESGLSSSTHSHGAGSLSPAPGVRSQNGASVQQTQRISPTPTSQAQPTQQQPQQTQQKLQSSVSVQVSQHASQLPFPLFTPEQPSYGTQAASLVMPTLSQSQSGSSPNSSGFGLGLVPVGGTGSFRTQGGRPGSLILSPAPGMEGQGGIGVAVPELSVIRVFAGKNLQSDATFKTVLLNTSTTSGELIRQSMQRFRLAAGEDAADYYLTVKQVEGSSMRLAPDEKPLGVFEQLVEEAEQMPMRVKRSSMGSISSVASNLSAHPAIKKLPMNDFTDDSAVKFYLNRVGGGDGLAYDDEDEGVAADISSSSADSVINSFLSSSGTGTSGQVVGSERFTTPSVRFAMQVVIYPEELPDNMVFDPHTEAIVFKETLRERSAESAAINPDIPQHQRKKFFNFPKNITVAEVIELGLERFGILEGVVDGGDEVEDKLTKRRSTSRVRYTLTVQADGQERELTPSSKILDAFPRPPIFRRSSELKRRSVDSAQLLLGSSEDVQIDDPLFILRRAVAYRPTNSSRHHRLSAPLDELALSHLHRDSTASDSTIEDNKTQTQTRQPSRQEIIAAQRAASRANQKAAISLSAKANAQRGIDIVLPGNAGMLRSQRVPTDDTMRYSYTQPDGETYDVSDIVEEELRASTSDSSIEMSGSPGGNSLSTSIGGLTSSNTDNSDLLSGALSGNQPNVLINKVLTKIKNTPVPQSASASTFRSTSPSNYSESGSEAGSRATTPTAASPATGGKRTPTKVATTPSSSTMNDSNSNNNMMMTRTDKEVMSSSSMAESRSRSPSIESVLSDVSSDYRTAASGTPLAMASNSRAGSRAALSPSPNGGRGAAAAATTLLANMPGGGGKPRILIPKDEFGLTEMLAIIDAKAGIAAREAAANQGASSTTNGAANPNATTTAVGGGSGFGPFAVQQPLDEIDELMFGRQVDLEKVHPQIREVYANTFKNLQDLDNELYAILQKASPLF</sequence>
<feature type="region of interest" description="Disordered" evidence="3">
    <location>
        <begin position="1395"/>
        <end position="1418"/>
    </location>
</feature>
<dbReference type="Pfam" id="PF00018">
    <property type="entry name" value="SH3_1"/>
    <property type="match status" value="1"/>
</dbReference>
<feature type="compositionally biased region" description="Polar residues" evidence="3">
    <location>
        <begin position="210"/>
        <end position="225"/>
    </location>
</feature>
<feature type="compositionally biased region" description="Polar residues" evidence="3">
    <location>
        <begin position="1223"/>
        <end position="1232"/>
    </location>
</feature>
<dbReference type="GO" id="GO:0015630">
    <property type="term" value="C:microtubule cytoskeleton"/>
    <property type="evidence" value="ECO:0007669"/>
    <property type="project" value="TreeGrafter"/>
</dbReference>
<feature type="region of interest" description="Disordered" evidence="3">
    <location>
        <begin position="1"/>
        <end position="34"/>
    </location>
</feature>
<evidence type="ECO:0000256" key="2">
    <source>
        <dbReference type="PROSITE-ProRule" id="PRU00192"/>
    </source>
</evidence>
<evidence type="ECO:0000259" key="5">
    <source>
        <dbReference type="PROSITE" id="PS50200"/>
    </source>
</evidence>
<organism evidence="6 7">
    <name type="scientific">Pyrrhoderma noxium</name>
    <dbReference type="NCBI Taxonomy" id="2282107"/>
    <lineage>
        <taxon>Eukaryota</taxon>
        <taxon>Fungi</taxon>
        <taxon>Dikarya</taxon>
        <taxon>Basidiomycota</taxon>
        <taxon>Agaricomycotina</taxon>
        <taxon>Agaricomycetes</taxon>
        <taxon>Hymenochaetales</taxon>
        <taxon>Hymenochaetaceae</taxon>
        <taxon>Pyrrhoderma</taxon>
    </lineage>
</organism>
<evidence type="ECO:0000256" key="3">
    <source>
        <dbReference type="SAM" id="MobiDB-lite"/>
    </source>
</evidence>
<feature type="region of interest" description="Disordered" evidence="3">
    <location>
        <begin position="178"/>
        <end position="225"/>
    </location>
</feature>
<reference evidence="6 7" key="1">
    <citation type="journal article" date="2017" name="Mol. Ecol.">
        <title>Comparative and population genomic landscape of Phellinus noxius: A hypervariable fungus causing root rot in trees.</title>
        <authorList>
            <person name="Chung C.L."/>
            <person name="Lee T.J."/>
            <person name="Akiba M."/>
            <person name="Lee H.H."/>
            <person name="Kuo T.H."/>
            <person name="Liu D."/>
            <person name="Ke H.M."/>
            <person name="Yokoi T."/>
            <person name="Roa M.B."/>
            <person name="Lu M.J."/>
            <person name="Chang Y.Y."/>
            <person name="Ann P.J."/>
            <person name="Tsai J.N."/>
            <person name="Chen C.Y."/>
            <person name="Tzean S.S."/>
            <person name="Ota Y."/>
            <person name="Hattori T."/>
            <person name="Sahashi N."/>
            <person name="Liou R.F."/>
            <person name="Kikuchi T."/>
            <person name="Tsai I.J."/>
        </authorList>
    </citation>
    <scope>NUCLEOTIDE SEQUENCE [LARGE SCALE GENOMIC DNA]</scope>
    <source>
        <strain evidence="6 7">FFPRI411160</strain>
    </source>
</reference>
<feature type="compositionally biased region" description="Low complexity" evidence="3">
    <location>
        <begin position="1333"/>
        <end position="1352"/>
    </location>
</feature>
<feature type="domain" description="Ras-associating" evidence="5">
    <location>
        <begin position="746"/>
        <end position="876"/>
    </location>
</feature>
<name>A0A286UDR1_9AGAM</name>
<keyword evidence="1 2" id="KW-0728">SH3 domain</keyword>
<dbReference type="SMART" id="SM00326">
    <property type="entry name" value="SH3"/>
    <property type="match status" value="1"/>
</dbReference>
<dbReference type="PANTHER" id="PTHR47775">
    <property type="entry name" value="BUD SITE SELECTION PROTEIN 14"/>
    <property type="match status" value="1"/>
</dbReference>
<dbReference type="PROSITE" id="PS50200">
    <property type="entry name" value="RA"/>
    <property type="match status" value="1"/>
</dbReference>
<feature type="compositionally biased region" description="Basic and acidic residues" evidence="3">
    <location>
        <begin position="422"/>
        <end position="438"/>
    </location>
</feature>
<dbReference type="Pfam" id="PF00788">
    <property type="entry name" value="RA"/>
    <property type="match status" value="1"/>
</dbReference>
<dbReference type="STRING" id="2282107.A0A286UDR1"/>
<dbReference type="EMBL" id="NBII01000006">
    <property type="protein sequence ID" value="PAV17625.1"/>
    <property type="molecule type" value="Genomic_DNA"/>
</dbReference>
<dbReference type="InterPro" id="IPR001452">
    <property type="entry name" value="SH3_domain"/>
</dbReference>
<feature type="domain" description="SH3" evidence="4">
    <location>
        <begin position="101"/>
        <end position="162"/>
    </location>
</feature>
<dbReference type="SUPFAM" id="SSF50044">
    <property type="entry name" value="SH3-domain"/>
    <property type="match status" value="1"/>
</dbReference>
<dbReference type="Gene3D" id="2.30.30.40">
    <property type="entry name" value="SH3 Domains"/>
    <property type="match status" value="1"/>
</dbReference>
<evidence type="ECO:0000313" key="6">
    <source>
        <dbReference type="EMBL" id="PAV17625.1"/>
    </source>
</evidence>